<gene>
    <name evidence="1" type="ORF">A2Y82_03850</name>
</gene>
<dbReference type="EMBL" id="MHHZ01000020">
    <property type="protein sequence ID" value="OGY41316.1"/>
    <property type="molecule type" value="Genomic_DNA"/>
</dbReference>
<reference evidence="1 2" key="1">
    <citation type="journal article" date="2016" name="Nat. Commun.">
        <title>Thousands of microbial genomes shed light on interconnected biogeochemical processes in an aquifer system.</title>
        <authorList>
            <person name="Anantharaman K."/>
            <person name="Brown C.T."/>
            <person name="Hug L.A."/>
            <person name="Sharon I."/>
            <person name="Castelle C.J."/>
            <person name="Probst A.J."/>
            <person name="Thomas B.C."/>
            <person name="Singh A."/>
            <person name="Wilkins M.J."/>
            <person name="Karaoz U."/>
            <person name="Brodie E.L."/>
            <person name="Williams K.H."/>
            <person name="Hubbard S.S."/>
            <person name="Banfield J.F."/>
        </authorList>
    </citation>
    <scope>NUCLEOTIDE SEQUENCE [LARGE SCALE GENOMIC DNA]</scope>
</reference>
<evidence type="ECO:0000313" key="1">
    <source>
        <dbReference type="EMBL" id="OGY41316.1"/>
    </source>
</evidence>
<evidence type="ECO:0000313" key="2">
    <source>
        <dbReference type="Proteomes" id="UP000176498"/>
    </source>
</evidence>
<accession>A0A1G1XNX4</accession>
<sequence length="86" mass="9901">MAQLKLKTSFEVQNVKVLGLDAMLIDFVQKKEKELKRVFSISFAGGYMFIEGKKEDLIALHKEIKYFINQLTQTIAIKAKDVEFSD</sequence>
<protein>
    <submittedName>
        <fullName evidence="1">Uncharacterized protein</fullName>
    </submittedName>
</protein>
<dbReference type="AlphaFoldDB" id="A0A1G1XNX4"/>
<name>A0A1G1XNX4_9BACT</name>
<proteinExistence type="predicted"/>
<organism evidence="1 2">
    <name type="scientific">Candidatus Buchananbacteria bacterium RBG_13_36_9</name>
    <dbReference type="NCBI Taxonomy" id="1797530"/>
    <lineage>
        <taxon>Bacteria</taxon>
        <taxon>Candidatus Buchananiibacteriota</taxon>
    </lineage>
</organism>
<dbReference type="Proteomes" id="UP000176498">
    <property type="component" value="Unassembled WGS sequence"/>
</dbReference>
<comment type="caution">
    <text evidence="1">The sequence shown here is derived from an EMBL/GenBank/DDBJ whole genome shotgun (WGS) entry which is preliminary data.</text>
</comment>